<dbReference type="InterPro" id="IPR021732">
    <property type="entry name" value="DUF3301"/>
</dbReference>
<accession>A0A9D7LYH5</accession>
<evidence type="ECO:0000313" key="2">
    <source>
        <dbReference type="Proteomes" id="UP000808146"/>
    </source>
</evidence>
<dbReference type="Pfam" id="PF11743">
    <property type="entry name" value="DUF3301"/>
    <property type="match status" value="1"/>
</dbReference>
<proteinExistence type="predicted"/>
<name>A0A9D7LYH5_9RHOO</name>
<protein>
    <submittedName>
        <fullName evidence="1">DUF3301 domain-containing protein</fullName>
    </submittedName>
</protein>
<gene>
    <name evidence="1" type="ORF">IPN75_19985</name>
</gene>
<organism evidence="1 2">
    <name type="scientific">Candidatus Dechloromonas phosphorivorans</name>
    <dbReference type="NCBI Taxonomy" id="2899244"/>
    <lineage>
        <taxon>Bacteria</taxon>
        <taxon>Pseudomonadati</taxon>
        <taxon>Pseudomonadota</taxon>
        <taxon>Betaproteobacteria</taxon>
        <taxon>Rhodocyclales</taxon>
        <taxon>Azonexaceae</taxon>
        <taxon>Dechloromonas</taxon>
    </lineage>
</organism>
<dbReference type="EMBL" id="JADKBR010000028">
    <property type="protein sequence ID" value="MBK8892467.1"/>
    <property type="molecule type" value="Genomic_DNA"/>
</dbReference>
<reference evidence="1" key="1">
    <citation type="submission" date="2020-10" db="EMBL/GenBank/DDBJ databases">
        <title>Connecting structure to function with the recovery of over 1000 high-quality activated sludge metagenome-assembled genomes encoding full-length rRNA genes using long-read sequencing.</title>
        <authorList>
            <person name="Singleton C.M."/>
            <person name="Petriglieri F."/>
            <person name="Kristensen J.M."/>
            <person name="Kirkegaard R.H."/>
            <person name="Michaelsen T.Y."/>
            <person name="Andersen M.H."/>
            <person name="Karst S.M."/>
            <person name="Dueholm M.S."/>
            <person name="Nielsen P.H."/>
            <person name="Albertsen M."/>
        </authorList>
    </citation>
    <scope>NUCLEOTIDE SEQUENCE</scope>
    <source>
        <strain evidence="1">OdNE_18-Q3-R46-58_BAT3C.305</strain>
    </source>
</reference>
<dbReference type="AlphaFoldDB" id="A0A9D7LYH5"/>
<sequence>MELLQLLVLVFLAAAVWLWLDSLKVREIGVKAAQRACADEGLQFLDDTVAIRSLRLVRDDDGRLRLRRIYGFEYSDTGDNRRPGTVTLLGQRVELLHVHPQLYVVPKAPEPHETLH</sequence>
<evidence type="ECO:0000313" key="1">
    <source>
        <dbReference type="EMBL" id="MBK8892467.1"/>
    </source>
</evidence>
<dbReference type="Proteomes" id="UP000808146">
    <property type="component" value="Unassembled WGS sequence"/>
</dbReference>
<comment type="caution">
    <text evidence="1">The sequence shown here is derived from an EMBL/GenBank/DDBJ whole genome shotgun (WGS) entry which is preliminary data.</text>
</comment>